<organism evidence="1 2">
    <name type="scientific">Hyalomma asiaticum</name>
    <name type="common">Tick</name>
    <dbReference type="NCBI Taxonomy" id="266040"/>
    <lineage>
        <taxon>Eukaryota</taxon>
        <taxon>Metazoa</taxon>
        <taxon>Ecdysozoa</taxon>
        <taxon>Arthropoda</taxon>
        <taxon>Chelicerata</taxon>
        <taxon>Arachnida</taxon>
        <taxon>Acari</taxon>
        <taxon>Parasitiformes</taxon>
        <taxon>Ixodida</taxon>
        <taxon>Ixodoidea</taxon>
        <taxon>Ixodidae</taxon>
        <taxon>Hyalomminae</taxon>
        <taxon>Hyalomma</taxon>
    </lineage>
</organism>
<protein>
    <submittedName>
        <fullName evidence="1">Uncharacterized protein</fullName>
    </submittedName>
</protein>
<name>A0ACB7RNW3_HYAAI</name>
<keyword evidence="2" id="KW-1185">Reference proteome</keyword>
<evidence type="ECO:0000313" key="1">
    <source>
        <dbReference type="EMBL" id="KAH6923501.1"/>
    </source>
</evidence>
<reference evidence="1" key="1">
    <citation type="submission" date="2020-05" db="EMBL/GenBank/DDBJ databases">
        <title>Large-scale comparative analyses of tick genomes elucidate their genetic diversity and vector capacities.</title>
        <authorList>
            <person name="Jia N."/>
            <person name="Wang J."/>
            <person name="Shi W."/>
            <person name="Du L."/>
            <person name="Sun Y."/>
            <person name="Zhan W."/>
            <person name="Jiang J."/>
            <person name="Wang Q."/>
            <person name="Zhang B."/>
            <person name="Ji P."/>
            <person name="Sakyi L.B."/>
            <person name="Cui X."/>
            <person name="Yuan T."/>
            <person name="Jiang B."/>
            <person name="Yang W."/>
            <person name="Lam T.T.-Y."/>
            <person name="Chang Q."/>
            <person name="Ding S."/>
            <person name="Wang X."/>
            <person name="Zhu J."/>
            <person name="Ruan X."/>
            <person name="Zhao L."/>
            <person name="Wei J."/>
            <person name="Que T."/>
            <person name="Du C."/>
            <person name="Cheng J."/>
            <person name="Dai P."/>
            <person name="Han X."/>
            <person name="Huang E."/>
            <person name="Gao Y."/>
            <person name="Liu J."/>
            <person name="Shao H."/>
            <person name="Ye R."/>
            <person name="Li L."/>
            <person name="Wei W."/>
            <person name="Wang X."/>
            <person name="Wang C."/>
            <person name="Yang T."/>
            <person name="Huo Q."/>
            <person name="Li W."/>
            <person name="Guo W."/>
            <person name="Chen H."/>
            <person name="Zhou L."/>
            <person name="Ni X."/>
            <person name="Tian J."/>
            <person name="Zhou Y."/>
            <person name="Sheng Y."/>
            <person name="Liu T."/>
            <person name="Pan Y."/>
            <person name="Xia L."/>
            <person name="Li J."/>
            <person name="Zhao F."/>
            <person name="Cao W."/>
        </authorList>
    </citation>
    <scope>NUCLEOTIDE SEQUENCE</scope>
    <source>
        <strain evidence="1">Hyas-2018</strain>
    </source>
</reference>
<proteinExistence type="predicted"/>
<gene>
    <name evidence="1" type="ORF">HPB50_001963</name>
</gene>
<accession>A0ACB7RNW3</accession>
<dbReference type="Proteomes" id="UP000821845">
    <property type="component" value="Chromosome 8"/>
</dbReference>
<evidence type="ECO:0000313" key="2">
    <source>
        <dbReference type="Proteomes" id="UP000821845"/>
    </source>
</evidence>
<sequence>MDVDLTPSDASQDDGAGAERSQPSPTTDNDIEGWIEVTRRKRNREYRTGKESLREDREAKSHVKQGRSIVGKILRASKMPRLPQDDVKVIIRPRSGLNLRATCGASVEEAIRRAANIGEDELVTICSNYTQNIAVVSAPEEDTATKLAKIRTVKIGMAEYEVSAHVSAPEQMAKGINRNIPLDYTQEQLIHALVTTRNPSLAFAMRLGSTTTVILLYEGYKVPTWAYFNSVTVTVSLYRKQVDFCSECSRLGHRSDVCPRPEVKLCPICGTKTPEKGHECTPQCKMCGQAHPTADRACKAEYKTPHIVKRRRWLARRNEESPPSHRRPNTR</sequence>
<comment type="caution">
    <text evidence="1">The sequence shown here is derived from an EMBL/GenBank/DDBJ whole genome shotgun (WGS) entry which is preliminary data.</text>
</comment>
<dbReference type="EMBL" id="CM023488">
    <property type="protein sequence ID" value="KAH6923501.1"/>
    <property type="molecule type" value="Genomic_DNA"/>
</dbReference>